<dbReference type="OrthoDB" id="524326at2759"/>
<evidence type="ECO:0000313" key="3">
    <source>
        <dbReference type="EMBL" id="RMZ67414.1"/>
    </source>
</evidence>
<feature type="domain" description="Azaphilone pigments biosynthesis cluster protein L N-terminal" evidence="2">
    <location>
        <begin position="1"/>
        <end position="156"/>
    </location>
</feature>
<evidence type="ECO:0000259" key="2">
    <source>
        <dbReference type="Pfam" id="PF17111"/>
    </source>
</evidence>
<dbReference type="Proteomes" id="UP000265663">
    <property type="component" value="Unassembled WGS sequence"/>
</dbReference>
<reference evidence="3 4" key="1">
    <citation type="journal article" date="2014" name="PLoS ONE">
        <title>De novo Genome Assembly of the Fungal Plant Pathogen Pyrenophora semeniperda.</title>
        <authorList>
            <person name="Soliai M.M."/>
            <person name="Meyer S.E."/>
            <person name="Udall J.A."/>
            <person name="Elzinga D.E."/>
            <person name="Hermansen R.A."/>
            <person name="Bodily P.M."/>
            <person name="Hart A.A."/>
            <person name="Coleman C.E."/>
        </authorList>
    </citation>
    <scope>NUCLEOTIDE SEQUENCE [LARGE SCALE GENOMIC DNA]</scope>
    <source>
        <strain evidence="3 4">CCB06</strain>
        <tissue evidence="3">Mycelium</tissue>
    </source>
</reference>
<protein>
    <submittedName>
        <fullName evidence="3">Wd40 yvtn repeat-like-containing domain</fullName>
    </submittedName>
</protein>
<accession>A0A3M7LZ13</accession>
<dbReference type="InterPro" id="IPR031348">
    <property type="entry name" value="PigL_N"/>
</dbReference>
<keyword evidence="4" id="KW-1185">Reference proteome</keyword>
<feature type="region of interest" description="Disordered" evidence="1">
    <location>
        <begin position="165"/>
        <end position="190"/>
    </location>
</feature>
<sequence>MDPLSITVSCVTLVTAVSRVTYSLTGFIREWRDASADLEAISQELMSMQMVIWNLRNILVTEESTLPPKLREQILGILHSCNQVVVAIEASMTSHAHSRLGKGGYWTLGGGKENMAKHRSSLEVHKSALEITLELVSISISRDIKNDTTKILEEMVNLGRRLPIDQARSRRSSPDRMLKKELDDSNNSTKTYQYEDEAYISDSSSEIENQETNLLAQTPASQYLSYGLPPTTDPKHMNQYLVHQPYFVYLVM</sequence>
<evidence type="ECO:0000313" key="4">
    <source>
        <dbReference type="Proteomes" id="UP000265663"/>
    </source>
</evidence>
<gene>
    <name evidence="3" type="ORF">GMOD_00001332</name>
</gene>
<feature type="compositionally biased region" description="Basic and acidic residues" evidence="1">
    <location>
        <begin position="172"/>
        <end position="183"/>
    </location>
</feature>
<dbReference type="Pfam" id="PF17111">
    <property type="entry name" value="PigL_N"/>
    <property type="match status" value="1"/>
</dbReference>
<dbReference type="EMBL" id="KE747810">
    <property type="protein sequence ID" value="RMZ67414.1"/>
    <property type="molecule type" value="Genomic_DNA"/>
</dbReference>
<evidence type="ECO:0000256" key="1">
    <source>
        <dbReference type="SAM" id="MobiDB-lite"/>
    </source>
</evidence>
<name>A0A3M7LZ13_9PLEO</name>
<dbReference type="AlphaFoldDB" id="A0A3M7LZ13"/>
<proteinExistence type="predicted"/>
<organism evidence="3 4">
    <name type="scientific">Pyrenophora seminiperda CCB06</name>
    <dbReference type="NCBI Taxonomy" id="1302712"/>
    <lineage>
        <taxon>Eukaryota</taxon>
        <taxon>Fungi</taxon>
        <taxon>Dikarya</taxon>
        <taxon>Ascomycota</taxon>
        <taxon>Pezizomycotina</taxon>
        <taxon>Dothideomycetes</taxon>
        <taxon>Pleosporomycetidae</taxon>
        <taxon>Pleosporales</taxon>
        <taxon>Pleosporineae</taxon>
        <taxon>Pleosporaceae</taxon>
        <taxon>Pyrenophora</taxon>
    </lineage>
</organism>